<name>A0A9D1ADH0_9FIRM</name>
<dbReference type="AlphaFoldDB" id="A0A9D1ADH0"/>
<evidence type="ECO:0008006" key="3">
    <source>
        <dbReference type="Google" id="ProtNLM"/>
    </source>
</evidence>
<comment type="caution">
    <text evidence="1">The sequence shown here is derived from an EMBL/GenBank/DDBJ whole genome shotgun (WGS) entry which is preliminary data.</text>
</comment>
<dbReference type="InterPro" id="IPR045706">
    <property type="entry name" value="DUF6062"/>
</dbReference>
<evidence type="ECO:0000313" key="2">
    <source>
        <dbReference type="Proteomes" id="UP000886757"/>
    </source>
</evidence>
<evidence type="ECO:0000313" key="1">
    <source>
        <dbReference type="EMBL" id="HIR14501.1"/>
    </source>
</evidence>
<proteinExistence type="predicted"/>
<organism evidence="1 2">
    <name type="scientific">Candidatus Choladousia intestinavium</name>
    <dbReference type="NCBI Taxonomy" id="2840727"/>
    <lineage>
        <taxon>Bacteria</taxon>
        <taxon>Bacillati</taxon>
        <taxon>Bacillota</taxon>
        <taxon>Clostridia</taxon>
        <taxon>Lachnospirales</taxon>
        <taxon>Lachnospiraceae</taxon>
        <taxon>Lachnospiraceae incertae sedis</taxon>
        <taxon>Candidatus Choladousia</taxon>
    </lineage>
</organism>
<reference evidence="1" key="1">
    <citation type="submission" date="2020-10" db="EMBL/GenBank/DDBJ databases">
        <authorList>
            <person name="Gilroy R."/>
        </authorList>
    </citation>
    <scope>NUCLEOTIDE SEQUENCE</scope>
    <source>
        <strain evidence="1">ChiSjej4B22-8148</strain>
    </source>
</reference>
<reference evidence="1" key="2">
    <citation type="journal article" date="2021" name="PeerJ">
        <title>Extensive microbial diversity within the chicken gut microbiome revealed by metagenomics and culture.</title>
        <authorList>
            <person name="Gilroy R."/>
            <person name="Ravi A."/>
            <person name="Getino M."/>
            <person name="Pursley I."/>
            <person name="Horton D.L."/>
            <person name="Alikhan N.F."/>
            <person name="Baker D."/>
            <person name="Gharbi K."/>
            <person name="Hall N."/>
            <person name="Watson M."/>
            <person name="Adriaenssens E.M."/>
            <person name="Foster-Nyarko E."/>
            <person name="Jarju S."/>
            <person name="Secka A."/>
            <person name="Antonio M."/>
            <person name="Oren A."/>
            <person name="Chaudhuri R.R."/>
            <person name="La Ragione R."/>
            <person name="Hildebrand F."/>
            <person name="Pallen M.J."/>
        </authorList>
    </citation>
    <scope>NUCLEOTIDE SEQUENCE</scope>
    <source>
        <strain evidence="1">ChiSjej4B22-8148</strain>
    </source>
</reference>
<accession>A0A9D1ADH0</accession>
<gene>
    <name evidence="1" type="ORF">IAB31_11330</name>
</gene>
<protein>
    <recommendedName>
        <fullName evidence="3">ABC transporter substrate-binding protein</fullName>
    </recommendedName>
</protein>
<sequence>MKEKLYTIPLNDAVNAEDECPFCFIERKLEQDLLDFVLGSSSSYMESDIREKTDEAGFCRIHMKKMFDYGNTLGNSLILKTHYEKIRKEMKDQMGAHAGGGRSRKGLFEKIRPSSQKDPLSVWCEKRDHSCYICQNLDETFQRYIDTFFYVYEKDEEFRRKIFQGKGFCLHHFGILTDAASRHLNQKQYEEFCRETFRLMDENLARVQEDITWLIDKFDYRNKDADWKTSKDALQRGMQKLRGGYPADPVYKQK</sequence>
<dbReference type="EMBL" id="DVGK01000125">
    <property type="protein sequence ID" value="HIR14501.1"/>
    <property type="molecule type" value="Genomic_DNA"/>
</dbReference>
<dbReference type="Proteomes" id="UP000886757">
    <property type="component" value="Unassembled WGS sequence"/>
</dbReference>
<dbReference type="Pfam" id="PF19538">
    <property type="entry name" value="DUF6062"/>
    <property type="match status" value="1"/>
</dbReference>